<gene>
    <name evidence="1" type="ORF">M513_10885</name>
</gene>
<reference evidence="1 2" key="1">
    <citation type="journal article" date="2014" name="Nat. Genet.">
        <title>Genome and transcriptome of the porcine whipworm Trichuris suis.</title>
        <authorList>
            <person name="Jex A.R."/>
            <person name="Nejsum P."/>
            <person name="Schwarz E.M."/>
            <person name="Hu L."/>
            <person name="Young N.D."/>
            <person name="Hall R.S."/>
            <person name="Korhonen P.K."/>
            <person name="Liao S."/>
            <person name="Thamsborg S."/>
            <person name="Xia J."/>
            <person name="Xu P."/>
            <person name="Wang S."/>
            <person name="Scheerlinck J.P."/>
            <person name="Hofmann A."/>
            <person name="Sternberg P.W."/>
            <person name="Wang J."/>
            <person name="Gasser R.B."/>
        </authorList>
    </citation>
    <scope>NUCLEOTIDE SEQUENCE [LARGE SCALE GENOMIC DNA]</scope>
    <source>
        <strain evidence="1">DCEP-RM93M</strain>
    </source>
</reference>
<organism evidence="1 2">
    <name type="scientific">Trichuris suis</name>
    <name type="common">pig whipworm</name>
    <dbReference type="NCBI Taxonomy" id="68888"/>
    <lineage>
        <taxon>Eukaryota</taxon>
        <taxon>Metazoa</taxon>
        <taxon>Ecdysozoa</taxon>
        <taxon>Nematoda</taxon>
        <taxon>Enoplea</taxon>
        <taxon>Dorylaimia</taxon>
        <taxon>Trichinellida</taxon>
        <taxon>Trichuridae</taxon>
        <taxon>Trichuris</taxon>
    </lineage>
</organism>
<proteinExistence type="predicted"/>
<evidence type="ECO:0000313" key="1">
    <source>
        <dbReference type="EMBL" id="KFD48242.1"/>
    </source>
</evidence>
<protein>
    <submittedName>
        <fullName evidence="1">Uncharacterized protein</fullName>
    </submittedName>
</protein>
<dbReference type="AlphaFoldDB" id="A0A085LTE6"/>
<name>A0A085LTE6_9BILA</name>
<dbReference type="EMBL" id="KL363299">
    <property type="protein sequence ID" value="KFD48242.1"/>
    <property type="molecule type" value="Genomic_DNA"/>
</dbReference>
<keyword evidence="2" id="KW-1185">Reference proteome</keyword>
<evidence type="ECO:0000313" key="2">
    <source>
        <dbReference type="Proteomes" id="UP000030764"/>
    </source>
</evidence>
<accession>A0A085LTE6</accession>
<sequence length="76" mass="9077">MCNDLELPRFHLDHNALLFSCNRRSLLWVRERFRISNGPNLRIVLNAIWVDRLDGLTSRMVEIVNLSKRLMERNVE</sequence>
<dbReference type="Proteomes" id="UP000030764">
    <property type="component" value="Unassembled WGS sequence"/>
</dbReference>